<evidence type="ECO:0000313" key="2">
    <source>
        <dbReference type="Proteomes" id="UP000601435"/>
    </source>
</evidence>
<proteinExistence type="predicted"/>
<dbReference type="AlphaFoldDB" id="A0A813AK02"/>
<sequence>MYEEWKALEDFEVLDRNFQALLALAVATSWFTKEQLDDLDTWLGEVADCGEAEDWMQHFPEEELREVVLDKLRAREAQVVFDT</sequence>
<dbReference type="OrthoDB" id="428286at2759"/>
<comment type="caution">
    <text evidence="1">The sequence shown here is derived from an EMBL/GenBank/DDBJ whole genome shotgun (WGS) entry which is preliminary data.</text>
</comment>
<protein>
    <submittedName>
        <fullName evidence="1">Uncharacterized protein</fullName>
    </submittedName>
</protein>
<accession>A0A813AK02</accession>
<name>A0A813AK02_9DINO</name>
<dbReference type="Proteomes" id="UP000601435">
    <property type="component" value="Unassembled WGS sequence"/>
</dbReference>
<gene>
    <name evidence="1" type="ORF">SNEC2469_LOCUS27930</name>
</gene>
<keyword evidence="2" id="KW-1185">Reference proteome</keyword>
<feature type="non-terminal residue" evidence="1">
    <location>
        <position position="83"/>
    </location>
</feature>
<dbReference type="EMBL" id="CAJNJA010059696">
    <property type="protein sequence ID" value="CAE7868506.1"/>
    <property type="molecule type" value="Genomic_DNA"/>
</dbReference>
<evidence type="ECO:0000313" key="1">
    <source>
        <dbReference type="EMBL" id="CAE7868506.1"/>
    </source>
</evidence>
<reference evidence="1" key="1">
    <citation type="submission" date="2021-02" db="EMBL/GenBank/DDBJ databases">
        <authorList>
            <person name="Dougan E. K."/>
            <person name="Rhodes N."/>
            <person name="Thang M."/>
            <person name="Chan C."/>
        </authorList>
    </citation>
    <scope>NUCLEOTIDE SEQUENCE</scope>
</reference>
<organism evidence="1 2">
    <name type="scientific">Symbiodinium necroappetens</name>
    <dbReference type="NCBI Taxonomy" id="1628268"/>
    <lineage>
        <taxon>Eukaryota</taxon>
        <taxon>Sar</taxon>
        <taxon>Alveolata</taxon>
        <taxon>Dinophyceae</taxon>
        <taxon>Suessiales</taxon>
        <taxon>Symbiodiniaceae</taxon>
        <taxon>Symbiodinium</taxon>
    </lineage>
</organism>